<evidence type="ECO:0000259" key="3">
    <source>
        <dbReference type="PROSITE" id="PS50977"/>
    </source>
</evidence>
<dbReference type="Pfam" id="PF00440">
    <property type="entry name" value="TetR_N"/>
    <property type="match status" value="1"/>
</dbReference>
<reference evidence="4 5" key="1">
    <citation type="submission" date="2019-05" db="EMBL/GenBank/DDBJ databases">
        <title>Mycolicibacterium sphagni ENV482 genome assembly.</title>
        <authorList>
            <person name="Chen W."/>
            <person name="Faulkner N.W."/>
            <person name="Hyman M.R."/>
        </authorList>
    </citation>
    <scope>NUCLEOTIDE SEQUENCE [LARGE SCALE GENOMIC DNA]</scope>
    <source>
        <strain evidence="4 5">ENV482</strain>
    </source>
</reference>
<name>A0ABX2K0W9_9MYCO</name>
<dbReference type="SUPFAM" id="SSF46689">
    <property type="entry name" value="Homeodomain-like"/>
    <property type="match status" value="1"/>
</dbReference>
<comment type="caution">
    <text evidence="4">The sequence shown here is derived from an EMBL/GenBank/DDBJ whole genome shotgun (WGS) entry which is preliminary data.</text>
</comment>
<dbReference type="PROSITE" id="PS50977">
    <property type="entry name" value="HTH_TETR_2"/>
    <property type="match status" value="1"/>
</dbReference>
<dbReference type="InterPro" id="IPR050109">
    <property type="entry name" value="HTH-type_TetR-like_transc_reg"/>
</dbReference>
<keyword evidence="1 2" id="KW-0238">DNA-binding</keyword>
<dbReference type="PANTHER" id="PTHR30055:SF187">
    <property type="entry name" value="TRANSCRIPTIONAL REGULATORY PROTEIN"/>
    <property type="match status" value="1"/>
</dbReference>
<dbReference type="EMBL" id="VBSB01000015">
    <property type="protein sequence ID" value="NTY62493.1"/>
    <property type="molecule type" value="Genomic_DNA"/>
</dbReference>
<evidence type="ECO:0000256" key="2">
    <source>
        <dbReference type="PROSITE-ProRule" id="PRU00335"/>
    </source>
</evidence>
<keyword evidence="5" id="KW-1185">Reference proteome</keyword>
<dbReference type="InterPro" id="IPR009057">
    <property type="entry name" value="Homeodomain-like_sf"/>
</dbReference>
<evidence type="ECO:0000313" key="5">
    <source>
        <dbReference type="Proteomes" id="UP000708347"/>
    </source>
</evidence>
<dbReference type="PANTHER" id="PTHR30055">
    <property type="entry name" value="HTH-TYPE TRANSCRIPTIONAL REGULATOR RUTR"/>
    <property type="match status" value="1"/>
</dbReference>
<organism evidence="4 5">
    <name type="scientific">Mycolicibacterium sphagni</name>
    <dbReference type="NCBI Taxonomy" id="1786"/>
    <lineage>
        <taxon>Bacteria</taxon>
        <taxon>Bacillati</taxon>
        <taxon>Actinomycetota</taxon>
        <taxon>Actinomycetes</taxon>
        <taxon>Mycobacteriales</taxon>
        <taxon>Mycobacteriaceae</taxon>
        <taxon>Mycolicibacterium</taxon>
    </lineage>
</organism>
<sequence>MGGAVNLGHSPDGSDETPRQRLIGALSASIEEVGYPATTVTDIVRRAKTSRRTFYDYFADREACLVELLTHINTQGIRSIRAAIDIEAPWEVQIAQAVRAWIENAAPQSAVMLSWIRETPGLGHAARQHKLEVTEAYIHLIQSFSDTPLHRAAGYEKVARSQAIMFIGGLRELTALTLERGGRIQDLIDDATIAALALFSPHQAPVPVVPARSQGRASNTWS</sequence>
<feature type="DNA-binding region" description="H-T-H motif" evidence="2">
    <location>
        <begin position="39"/>
        <end position="58"/>
    </location>
</feature>
<feature type="domain" description="HTH tetR-type" evidence="3">
    <location>
        <begin position="16"/>
        <end position="76"/>
    </location>
</feature>
<gene>
    <name evidence="4" type="ORF">FEG63_23425</name>
</gene>
<accession>A0ABX2K0W9</accession>
<dbReference type="InterPro" id="IPR001647">
    <property type="entry name" value="HTH_TetR"/>
</dbReference>
<protein>
    <submittedName>
        <fullName evidence="4">TetR/AcrR family transcriptional regulator</fullName>
    </submittedName>
</protein>
<dbReference type="Proteomes" id="UP000708347">
    <property type="component" value="Unassembled WGS sequence"/>
</dbReference>
<proteinExistence type="predicted"/>
<dbReference type="Gene3D" id="1.10.357.10">
    <property type="entry name" value="Tetracycline Repressor, domain 2"/>
    <property type="match status" value="1"/>
</dbReference>
<evidence type="ECO:0000313" key="4">
    <source>
        <dbReference type="EMBL" id="NTY62493.1"/>
    </source>
</evidence>
<evidence type="ECO:0000256" key="1">
    <source>
        <dbReference type="ARBA" id="ARBA00023125"/>
    </source>
</evidence>